<evidence type="ECO:0000313" key="3">
    <source>
        <dbReference type="Proteomes" id="UP001186944"/>
    </source>
</evidence>
<accession>A0AA89BPQ5</accession>
<feature type="compositionally biased region" description="Basic residues" evidence="1">
    <location>
        <begin position="1649"/>
        <end position="1665"/>
    </location>
</feature>
<evidence type="ECO:0000313" key="2">
    <source>
        <dbReference type="EMBL" id="KAK3082969.1"/>
    </source>
</evidence>
<feature type="compositionally biased region" description="Basic and acidic residues" evidence="1">
    <location>
        <begin position="244"/>
        <end position="271"/>
    </location>
</feature>
<dbReference type="EMBL" id="VSWD01000014">
    <property type="protein sequence ID" value="KAK3082969.1"/>
    <property type="molecule type" value="Genomic_DNA"/>
</dbReference>
<feature type="compositionally biased region" description="Basic residues" evidence="1">
    <location>
        <begin position="1593"/>
        <end position="1604"/>
    </location>
</feature>
<feature type="compositionally biased region" description="Basic and acidic residues" evidence="1">
    <location>
        <begin position="1837"/>
        <end position="1871"/>
    </location>
</feature>
<gene>
    <name evidence="2" type="ORF">FSP39_010329</name>
</gene>
<dbReference type="Proteomes" id="UP001186944">
    <property type="component" value="Unassembled WGS sequence"/>
</dbReference>
<reference evidence="2" key="1">
    <citation type="submission" date="2019-08" db="EMBL/GenBank/DDBJ databases">
        <title>The improved chromosome-level genome for the pearl oyster Pinctada fucata martensii using PacBio sequencing and Hi-C.</title>
        <authorList>
            <person name="Zheng Z."/>
        </authorList>
    </citation>
    <scope>NUCLEOTIDE SEQUENCE</scope>
    <source>
        <strain evidence="2">ZZ-2019</strain>
        <tissue evidence="2">Adductor muscle</tissue>
    </source>
</reference>
<feature type="region of interest" description="Disordered" evidence="1">
    <location>
        <begin position="555"/>
        <end position="579"/>
    </location>
</feature>
<feature type="region of interest" description="Disordered" evidence="1">
    <location>
        <begin position="1289"/>
        <end position="1312"/>
    </location>
</feature>
<feature type="region of interest" description="Disordered" evidence="1">
    <location>
        <begin position="120"/>
        <end position="275"/>
    </location>
</feature>
<sequence length="1972" mass="223488">MSQPEPGFLDKIRVALISTKIRLWDNSIKLNFTKRKSDKNKKRGRKKQNISTSSLYCKGVESVYIDFKSADEKLRNIGSKPSSSRTDVSRYDSNEIEKNTLQYPKKIEVATIHTEEIQGFTNDSESKMADRNTSRFNVNRGAGNQARIEVKRRSRSAGPNGKTKQRNSVDEKRFMAAQEKKNKSSRHYQRKQQQTKTRHSMYNEPISDKEGFPDYLGSSSGSESDQGQKKWIKNPLNVKKAKKAQNDKRKSSSYDNADRANGKTSEIKFRNVTDSPDLPVRDYYKDISDRNYDNAGQKGKYQRLEELRKKRIDITVTSDEELNSPAYRISRLRQRALQGARGSLKLPDTLDEWDIINNKPRVPEKPRHLEIKREVKVADIPVENGSSSSEQISLRQIGPGLRTNQGNIRPTNLVHQPMQNIQVQGSYRKIPKQDSVFMNSQNVNNVEERNNGMNDTAPRLRELPSGGVVRYVNVKSGSHYAPNHETGNDKVISFNEVRTNEPVIPKKAIDRVDKKRKSHSDDSLDELIESNIQYLESEIESGKLQQISKMQPGFFPVDSVNNQGRDKRRSASWEGVTRDNNSFQNEVKLRLQIPSLMTSSAQRSPSPRGGNFESCSYSSPQPYRKVESLNQTSSSLPHQSDVQVVYKTHVFQNTVPKVERKMLSATHSPYLSRKPTELTEMEDLSKSDSQLSEHTFAYQRPSNYLHPNFRLIQTSSLKSNHEGRSDEMKNAILKSLSVPVMESGMFSDVDYDIEVSERIKKWEKLMEKKKSVGSSIDDGQQSLTTIIESECTLPEAWQREPETPVPIPQTMSFTSASVTVSRASSSVDNDNFLPHRPHSPVTVKTYFEPKVQSSENSVHRIFRVVQDPRCYKTISSGANEPELNWVQNPLLREKTPYDNRIEQDQNNFVTEESVLRPNVTSKQGWPPQNFVVDEKTQKPSRISRFEDELNELQDIKVETVSDLRRRFNSDASGNESTDVTETPATPVRMTPLRQRKQYAQVTTQPQPKKATEKKVLPPHVPPVKVFERKIDKISIAPQSSKSNDAEVWSPNLESKKGLVSIERVTARTLQTIPFSEDPIWREIEEMTNIDKLLASEDKELAETKSNTVVECSSSDNVPHSIQIKSAVKSQESNPSEARQNFFAAATAHQNISDPSAYQHLIKTRPFITPKIQPLKLSVNTKTSVDALDEVLEDIRNSLQKKSSVSETSSPMVKNRSFFPADSKNVQGDMASKNVVSSAYTHYDPSSYQSDRTDHHTVSEPISSDGAMFQQTQQQVIDPDFTQYGILKKIPPPPPERKHLPTFARSDSESTNAEEEVLRSMEELKKLAEDVEQKLRQIKTKIITSDEGNLDTIVTALRKFAPAVNPKFDPKKLETKDEHFAKKSKMKDALSELERIYDSLDLDDENLISRAERRETTLPRMTSHMASSQKTGLKRTVSDPDYTGSYGMWRSNNDDFHHFEDLDHVERETQQEFDCINKSFETLLAEVSQPVEFESTAKASESTKRDEHVAEINATLDDFLGKYRKNETDMYDSKYDPVKASDLVDQFKGNKPSVSSPSSQVSIPNRCRDVMKSEVFTATSGPFSVLVGINGNPRKTKSKVRKTAKKTTQNETVKPKSSSVGTSTVGVQNSSSNESGSKDESESESGRKSQITRRQKRAQHWQHRKSMPADMLKKSVETQTSDAHWVSPVAVIKEKFQNRNERDTSVSSENSDAQGPRKKQIAKGIAAMMEFFSSSEDERGRRTRISHSHSAPDLMELFTSDPKKSEKVSSPTSGRPLTPRTVKQRHEARARKRSIDIQNKTSEEKTDEFSVTSATSDDGQKHSKPPRHPGLRKQKSSSPDKSDTGKTDSSLDRKTDKSDSGKPDTGLDRITNDDEDKVPNSDQNTNVVLRNKASDAEERPRSFHELLSTFETNKDRLAKMKSSLRKCASADNVLEETVFRKSYSSEPDLYLNENRRRASDSGMKLNLEIKVKT</sequence>
<feature type="region of interest" description="Disordered" evidence="1">
    <location>
        <begin position="1695"/>
        <end position="1900"/>
    </location>
</feature>
<comment type="caution">
    <text evidence="2">The sequence shown here is derived from an EMBL/GenBank/DDBJ whole genome shotgun (WGS) entry which is preliminary data.</text>
</comment>
<feature type="region of interest" description="Disordered" evidence="1">
    <location>
        <begin position="996"/>
        <end position="1015"/>
    </location>
</feature>
<feature type="compositionally biased region" description="Basic and acidic residues" evidence="1">
    <location>
        <begin position="124"/>
        <end position="133"/>
    </location>
</feature>
<feature type="compositionally biased region" description="Basic and acidic residues" evidence="1">
    <location>
        <begin position="167"/>
        <end position="182"/>
    </location>
</feature>
<organism evidence="2 3">
    <name type="scientific">Pinctada imbricata</name>
    <name type="common">Atlantic pearl-oyster</name>
    <name type="synonym">Pinctada martensii</name>
    <dbReference type="NCBI Taxonomy" id="66713"/>
    <lineage>
        <taxon>Eukaryota</taxon>
        <taxon>Metazoa</taxon>
        <taxon>Spiralia</taxon>
        <taxon>Lophotrochozoa</taxon>
        <taxon>Mollusca</taxon>
        <taxon>Bivalvia</taxon>
        <taxon>Autobranchia</taxon>
        <taxon>Pteriomorphia</taxon>
        <taxon>Pterioida</taxon>
        <taxon>Pterioidea</taxon>
        <taxon>Pteriidae</taxon>
        <taxon>Pinctada</taxon>
    </lineage>
</organism>
<feature type="compositionally biased region" description="Polar residues" evidence="1">
    <location>
        <begin position="997"/>
        <end position="1006"/>
    </location>
</feature>
<feature type="region of interest" description="Disordered" evidence="1">
    <location>
        <begin position="598"/>
        <end position="621"/>
    </location>
</feature>
<keyword evidence="3" id="KW-1185">Reference proteome</keyword>
<proteinExistence type="predicted"/>
<feature type="compositionally biased region" description="Basic residues" evidence="1">
    <location>
        <begin position="1821"/>
        <end position="1834"/>
    </location>
</feature>
<name>A0AA89BPQ5_PINIB</name>
<feature type="compositionally biased region" description="Low complexity" evidence="1">
    <location>
        <begin position="1616"/>
        <end position="1634"/>
    </location>
</feature>
<feature type="compositionally biased region" description="Basic and acidic residues" evidence="1">
    <location>
        <begin position="1635"/>
        <end position="1646"/>
    </location>
</feature>
<feature type="compositionally biased region" description="Basic and acidic residues" evidence="1">
    <location>
        <begin position="1891"/>
        <end position="1900"/>
    </location>
</feature>
<protein>
    <submittedName>
        <fullName evidence="2">Uncharacterized protein</fullName>
    </submittedName>
</protein>
<feature type="region of interest" description="Disordered" evidence="1">
    <location>
        <begin position="1582"/>
        <end position="1680"/>
    </location>
</feature>
<evidence type="ECO:0000256" key="1">
    <source>
        <dbReference type="SAM" id="MobiDB-lite"/>
    </source>
</evidence>
<feature type="compositionally biased region" description="Basic residues" evidence="1">
    <location>
        <begin position="1781"/>
        <end position="1791"/>
    </location>
</feature>